<dbReference type="AlphaFoldDB" id="A0A840RYH5"/>
<dbReference type="InterPro" id="IPR019886">
    <property type="entry name" value="Na_symporter_ssu"/>
</dbReference>
<proteinExistence type="predicted"/>
<dbReference type="Pfam" id="PF13937">
    <property type="entry name" value="DUF4212"/>
    <property type="match status" value="1"/>
</dbReference>
<gene>
    <name evidence="3" type="ORF">HNR39_003292</name>
</gene>
<keyword evidence="1" id="KW-1133">Transmembrane helix</keyword>
<keyword evidence="1" id="KW-0812">Transmembrane</keyword>
<dbReference type="Proteomes" id="UP000571084">
    <property type="component" value="Unassembled WGS sequence"/>
</dbReference>
<evidence type="ECO:0000313" key="4">
    <source>
        <dbReference type="Proteomes" id="UP000571084"/>
    </source>
</evidence>
<evidence type="ECO:0000313" key="3">
    <source>
        <dbReference type="EMBL" id="MBB5201439.1"/>
    </source>
</evidence>
<protein>
    <submittedName>
        <fullName evidence="3">Putative solute:sodium symporter small subunit</fullName>
    </submittedName>
</protein>
<comment type="caution">
    <text evidence="3">The sequence shown here is derived from an EMBL/GenBank/DDBJ whole genome shotgun (WGS) entry which is preliminary data.</text>
</comment>
<name>A0A840RYH5_9BURK</name>
<feature type="transmembrane region" description="Helical" evidence="1">
    <location>
        <begin position="57"/>
        <end position="79"/>
    </location>
</feature>
<feature type="domain" description="Sodium symporter small subunit" evidence="2">
    <location>
        <begin position="16"/>
        <end position="87"/>
    </location>
</feature>
<feature type="transmembrane region" description="Helical" evidence="1">
    <location>
        <begin position="24"/>
        <end position="45"/>
    </location>
</feature>
<sequence>MTMVQSSLHHAVTSSARHWRRTKTLTFCLLLVWGLVTFLVVFFARELSSLTLFGWPLSFYMAAQGLVVVYLFIVVIYTWQMQRFDRDAALEGALEAALKAALEARDLTSQSIQPSQPTQVNRVDYEK</sequence>
<accession>A0A840RYH5</accession>
<keyword evidence="4" id="KW-1185">Reference proteome</keyword>
<keyword evidence="1" id="KW-0472">Membrane</keyword>
<dbReference type="EMBL" id="JACHHQ010000007">
    <property type="protein sequence ID" value="MBB5201439.1"/>
    <property type="molecule type" value="Genomic_DNA"/>
</dbReference>
<reference evidence="3 4" key="1">
    <citation type="submission" date="2020-08" db="EMBL/GenBank/DDBJ databases">
        <title>Genomic Encyclopedia of Type Strains, Phase IV (KMG-IV): sequencing the most valuable type-strain genomes for metagenomic binning, comparative biology and taxonomic classification.</title>
        <authorList>
            <person name="Goeker M."/>
        </authorList>
    </citation>
    <scope>NUCLEOTIDE SEQUENCE [LARGE SCALE GENOMIC DNA]</scope>
    <source>
        <strain evidence="3 4">DSM 23240</strain>
    </source>
</reference>
<organism evidence="3 4">
    <name type="scientific">Glaciimonas immobilis</name>
    <dbReference type="NCBI Taxonomy" id="728004"/>
    <lineage>
        <taxon>Bacteria</taxon>
        <taxon>Pseudomonadati</taxon>
        <taxon>Pseudomonadota</taxon>
        <taxon>Betaproteobacteria</taxon>
        <taxon>Burkholderiales</taxon>
        <taxon>Oxalobacteraceae</taxon>
        <taxon>Glaciimonas</taxon>
    </lineage>
</organism>
<dbReference type="NCBIfam" id="TIGR03647">
    <property type="entry name" value="Na_symport_sm"/>
    <property type="match status" value="1"/>
</dbReference>
<evidence type="ECO:0000256" key="1">
    <source>
        <dbReference type="SAM" id="Phobius"/>
    </source>
</evidence>
<evidence type="ECO:0000259" key="2">
    <source>
        <dbReference type="Pfam" id="PF13937"/>
    </source>
</evidence>
<dbReference type="RefSeq" id="WP_168053816.1">
    <property type="nucleotide sequence ID" value="NZ_JAAOZT010000003.1"/>
</dbReference>